<name>A0AA37BPV3_9ARCH</name>
<evidence type="ECO:0000313" key="2">
    <source>
        <dbReference type="Proteomes" id="UP000632195"/>
    </source>
</evidence>
<dbReference type="RefSeq" id="WP_188679463.1">
    <property type="nucleotide sequence ID" value="NZ_BMNY01000001.1"/>
</dbReference>
<dbReference type="EMBL" id="BMNY01000001">
    <property type="protein sequence ID" value="GGM66932.1"/>
    <property type="molecule type" value="Genomic_DNA"/>
</dbReference>
<accession>A0AA37BPV3</accession>
<organism evidence="1 2">
    <name type="scientific">Thermogymnomonas acidicola</name>
    <dbReference type="NCBI Taxonomy" id="399579"/>
    <lineage>
        <taxon>Archaea</taxon>
        <taxon>Methanobacteriati</taxon>
        <taxon>Thermoplasmatota</taxon>
        <taxon>Thermoplasmata</taxon>
        <taxon>Thermoplasmatales</taxon>
        <taxon>Thermogymnomonas</taxon>
    </lineage>
</organism>
<reference evidence="1" key="2">
    <citation type="submission" date="2022-09" db="EMBL/GenBank/DDBJ databases">
        <authorList>
            <person name="Sun Q."/>
            <person name="Ohkuma M."/>
        </authorList>
    </citation>
    <scope>NUCLEOTIDE SEQUENCE</scope>
    <source>
        <strain evidence="1">JCM 13583</strain>
    </source>
</reference>
<keyword evidence="2" id="KW-1185">Reference proteome</keyword>
<comment type="caution">
    <text evidence="1">The sequence shown here is derived from an EMBL/GenBank/DDBJ whole genome shotgun (WGS) entry which is preliminary data.</text>
</comment>
<reference evidence="1" key="1">
    <citation type="journal article" date="2014" name="Int. J. Syst. Evol. Microbiol.">
        <title>Complete genome sequence of Corynebacterium casei LMG S-19264T (=DSM 44701T), isolated from a smear-ripened cheese.</title>
        <authorList>
            <consortium name="US DOE Joint Genome Institute (JGI-PGF)"/>
            <person name="Walter F."/>
            <person name="Albersmeier A."/>
            <person name="Kalinowski J."/>
            <person name="Ruckert C."/>
        </authorList>
    </citation>
    <scope>NUCLEOTIDE SEQUENCE</scope>
    <source>
        <strain evidence="1">JCM 13583</strain>
    </source>
</reference>
<evidence type="ECO:0000313" key="1">
    <source>
        <dbReference type="EMBL" id="GGM66932.1"/>
    </source>
</evidence>
<sequence>MSEGRYAVLSLSPGSILVDRSLSGTPMVLRFAYSPGPCRDGTCQPIRRAVCTASTAGARGLVNLEVDGVQLSLTPEVAEEIRKGRRNVIIKRSITGKIRVSGI</sequence>
<gene>
    <name evidence="1" type="ORF">GCM10007108_01370</name>
</gene>
<dbReference type="Proteomes" id="UP000632195">
    <property type="component" value="Unassembled WGS sequence"/>
</dbReference>
<proteinExistence type="predicted"/>
<dbReference type="AlphaFoldDB" id="A0AA37BPV3"/>
<protein>
    <submittedName>
        <fullName evidence="1">Uncharacterized protein</fullName>
    </submittedName>
</protein>